<evidence type="ECO:0000313" key="1">
    <source>
        <dbReference type="EMBL" id="TYO84762.1"/>
    </source>
</evidence>
<reference evidence="1 2" key="1">
    <citation type="submission" date="2019-07" db="EMBL/GenBank/DDBJ databases">
        <title>Genomic Encyclopedia of Archaeal and Bacterial Type Strains, Phase II (KMG-II): from individual species to whole genera.</title>
        <authorList>
            <person name="Goeker M."/>
        </authorList>
    </citation>
    <scope>NUCLEOTIDE SEQUENCE [LARGE SCALE GENOMIC DNA]</scope>
    <source>
        <strain evidence="1 2">DSM 14571</strain>
    </source>
</reference>
<name>A0ABY3NB15_ELIMR</name>
<proteinExistence type="predicted"/>
<organism evidence="1 2">
    <name type="scientific">Elizabethkingia miricola</name>
    <name type="common">Chryseobacterium miricola</name>
    <dbReference type="NCBI Taxonomy" id="172045"/>
    <lineage>
        <taxon>Bacteria</taxon>
        <taxon>Pseudomonadati</taxon>
        <taxon>Bacteroidota</taxon>
        <taxon>Flavobacteriia</taxon>
        <taxon>Flavobacteriales</taxon>
        <taxon>Weeksellaceae</taxon>
        <taxon>Elizabethkingia</taxon>
    </lineage>
</organism>
<keyword evidence="2" id="KW-1185">Reference proteome</keyword>
<sequence>MKWPEDLFLRFFLYRFSNLWIRKNTDISDLQLFYYNKIKNVNVEMLVSNTVSFYVKFLFLGNYKI</sequence>
<protein>
    <submittedName>
        <fullName evidence="1">Uncharacterized protein</fullName>
    </submittedName>
</protein>
<evidence type="ECO:0000313" key="2">
    <source>
        <dbReference type="Proteomes" id="UP000324513"/>
    </source>
</evidence>
<dbReference type="Proteomes" id="UP000324513">
    <property type="component" value="Unassembled WGS sequence"/>
</dbReference>
<gene>
    <name evidence="1" type="ORF">LX74_03819</name>
</gene>
<accession>A0ABY3NB15</accession>
<comment type="caution">
    <text evidence="1">The sequence shown here is derived from an EMBL/GenBank/DDBJ whole genome shotgun (WGS) entry which is preliminary data.</text>
</comment>
<dbReference type="EMBL" id="VNHK01000018">
    <property type="protein sequence ID" value="TYO84762.1"/>
    <property type="molecule type" value="Genomic_DNA"/>
</dbReference>